<name>A0A8F1CXM8_9ALPC</name>
<evidence type="ECO:0000313" key="18">
    <source>
        <dbReference type="EMBL" id="QWN56273.1"/>
    </source>
</evidence>
<dbReference type="Gene3D" id="1.20.5.300">
    <property type="match status" value="2"/>
</dbReference>
<keyword evidence="7" id="KW-0261">Viral envelope protein</keyword>
<evidence type="ECO:0000256" key="10">
    <source>
        <dbReference type="ARBA" id="ARBA00023054"/>
    </source>
</evidence>
<dbReference type="Gene3D" id="2.60.40.3130">
    <property type="match status" value="1"/>
</dbReference>
<dbReference type="Pfam" id="PF19209">
    <property type="entry name" value="CoV_S1_C"/>
    <property type="match status" value="1"/>
</dbReference>
<keyword evidence="9" id="KW-0843">Virulence</keyword>
<evidence type="ECO:0000256" key="9">
    <source>
        <dbReference type="ARBA" id="ARBA00023026"/>
    </source>
</evidence>
<dbReference type="Pfam" id="PF19214">
    <property type="entry name" value="CoV_S2_C"/>
    <property type="match status" value="1"/>
</dbReference>
<keyword evidence="11 15" id="KW-0472">Membrane</keyword>
<dbReference type="GO" id="GO:0016020">
    <property type="term" value="C:membrane"/>
    <property type="evidence" value="ECO:0007669"/>
    <property type="project" value="InterPro"/>
</dbReference>
<dbReference type="GO" id="GO:0044173">
    <property type="term" value="C:host cell endoplasmic reticulum-Golgi intermediate compartment membrane"/>
    <property type="evidence" value="ECO:0007669"/>
    <property type="project" value="UniProtKB-SubCell"/>
</dbReference>
<evidence type="ECO:0000256" key="1">
    <source>
        <dbReference type="ARBA" id="ARBA00022581"/>
    </source>
</evidence>
<keyword evidence="1" id="KW-0945">Host-virus interaction</keyword>
<protein>
    <submittedName>
        <fullName evidence="18">Spike glycoprotein</fullName>
    </submittedName>
</protein>
<feature type="domain" description="Coronavirus spike (S) glycoprotein S2 subunit heptad repeat 2 (HR2) region profile" evidence="17">
    <location>
        <begin position="1229"/>
        <end position="1323"/>
    </location>
</feature>
<evidence type="ECO:0000256" key="7">
    <source>
        <dbReference type="ARBA" id="ARBA00022879"/>
    </source>
</evidence>
<keyword evidence="3" id="KW-0732">Signal</keyword>
<organism evidence="18">
    <name type="scientific">Alphacoronavirus sp</name>
    <dbReference type="NCBI Taxonomy" id="1906673"/>
    <lineage>
        <taxon>Viruses</taxon>
        <taxon>Riboviria</taxon>
        <taxon>Orthornavirae</taxon>
        <taxon>Pisuviricota</taxon>
        <taxon>Pisoniviricetes</taxon>
        <taxon>Nidovirales</taxon>
        <taxon>Cornidovirineae</taxon>
        <taxon>Coronaviridae</taxon>
        <taxon>Orthocoronavirinae</taxon>
        <taxon>Alphacoronavirus</taxon>
    </lineage>
</organism>
<evidence type="ECO:0000259" key="16">
    <source>
        <dbReference type="PROSITE" id="PS51923"/>
    </source>
</evidence>
<keyword evidence="2 15" id="KW-0812">Transmembrane</keyword>
<dbReference type="InterPro" id="IPR043473">
    <property type="entry name" value="S2_sf_CoV"/>
</dbReference>
<evidence type="ECO:0000256" key="13">
    <source>
        <dbReference type="ARBA" id="ARBA00023296"/>
    </source>
</evidence>
<evidence type="ECO:0000256" key="5">
    <source>
        <dbReference type="ARBA" id="ARBA00022844"/>
    </source>
</evidence>
<dbReference type="GO" id="GO:0055036">
    <property type="term" value="C:virion membrane"/>
    <property type="evidence" value="ECO:0007669"/>
    <property type="project" value="UniProtKB-SubCell"/>
</dbReference>
<dbReference type="CDD" id="cd22369">
    <property type="entry name" value="alphaCoV_Spike_SD1-2_S1-S2_S2"/>
    <property type="match status" value="1"/>
</dbReference>
<keyword evidence="12" id="KW-0325">Glycoprotein</keyword>
<dbReference type="InterPro" id="IPR002552">
    <property type="entry name" value="Spike_S2_CoV"/>
</dbReference>
<dbReference type="SUPFAM" id="SSF111474">
    <property type="entry name" value="Coronavirus S2 glycoprotein"/>
    <property type="match status" value="2"/>
</dbReference>
<evidence type="ECO:0000256" key="12">
    <source>
        <dbReference type="ARBA" id="ARBA00023180"/>
    </source>
</evidence>
<evidence type="ECO:0000256" key="3">
    <source>
        <dbReference type="ARBA" id="ARBA00022729"/>
    </source>
</evidence>
<dbReference type="EMBL" id="MZ081383">
    <property type="protein sequence ID" value="QWN56273.1"/>
    <property type="molecule type" value="Genomic_RNA"/>
</dbReference>
<evidence type="ECO:0000256" key="2">
    <source>
        <dbReference type="ARBA" id="ARBA00022692"/>
    </source>
</evidence>
<dbReference type="InterPro" id="IPR002551">
    <property type="entry name" value="Spike_S1_CoV"/>
</dbReference>
<evidence type="ECO:0000259" key="17">
    <source>
        <dbReference type="PROSITE" id="PS51924"/>
    </source>
</evidence>
<sequence>MSLVLLLCAVVTAVVADSSFNTAFNGTCTQGDVFKYLKLGLPANTTALVTGYLPIPQNWICAKDHNQQYWFHASGVHGIFLSYMQKAERVEIGVSSGRVDPTAWSLYFSQKNSPQGGDYYFRICKWPARYTLQQAPWGDYHTSCLVNVKHTFNFGHDQRQIVGVTWSGDTVRLYTTTRTLVFHIANDWSFVSVLCYRDDSCNTQIVKNLRTVNVTTQDDLITDYNFVSNSSEMASHLFAVAQGGYIPADFSFNGWFLLTNHSTIINGRLVSVQPLIVTCLWPIPGLASTTRWLFFNGTSGISCNGYHINGAFDTLRFGLNFSSTSERVLDGHSEIRLKLDQTEIVFTCSNTSTYNPNQRIIPFGNAKQPFYCFAVSNGTATFVGMLPVVLREIVITVFGGIYLNGYRVFQLPYVSGVLFNVTGAGAGDFWTVAMTKHAEVLLQVNGTAITNLLYCDTPLNKLKCQQMQFALPNGFYPTARQAEESLPRTFVTLPRYVTHMDLILNMTMALPTSKDADGDCTYRPGEKPSNITMSFNGLESVCINTTEFTPILERTFYNEDCDSRFQQFYRPITRPGTCPFTFEGLKNYVSYGRLCFSTVDRGAMCTMDVYTVGVEDFPIAKLYVDFATGSAVTGVPTSNIGVTDNSVLVTENCTLYTIYGFTGRGIIREANATYLSGIMYTSEAGQLLGFKNVTTSTIYTISPCDPPEQVAVISDTMVGIMSSRADNLLFNKTITTPTFYYHTDSDDNCTEPVITYSSIGVCADGSIVRVDLRETEPTPSTVIGTGNISIPTNFTVSVQAEYVQMSVTPVTVDCGVYVCNGNPHCLRLLTQYATACKTIEQALQLSARLESVELNSMLTYSTESLYLANVSTFGLYNLSSVLPDKPGGRSFIEDILFDKVVTSGLGTVDEDYKRCTNGWSIADLACAQYYNGIMVLPGVVDANKMAMYTGSLLGGMALGGLTSAAATPFALAVQSRLNYVALQTDVLQKNQQILANSFNAAIGNITVAFGQVSTSLQQTADAIGTVANALNKVQGVVNQQGQALHQLTKQLAFNFQAISSSIDDIYNRLDSLSADAQVDRLINGRLAALNAFVSQSLTQYAEVRASRALAQEKINECVKSQSNRFGFCGNGTHLFTIPNAAPNGIMLLHTVLVPTEYVAVTAFAGFCAQGSAFVLKNPGLSLFYYDGYKVSSRHMYEPRVPSVSDFVRVQSCDITYVNISSDQIQSVVPEYIDVNKTLEEFIQNQNYSKPDFNLDIFNQTYLNLSAEISLLENRSAELELTAKNLEETIKLINSTLVDLEWLNRFENYVKWPWWVWLLFIAGLTILAGLMLYCCLATGCCGCCSCLTSSLDFRGRNLQRYEVEKVHVQ</sequence>
<dbReference type="InterPro" id="IPR043607">
    <property type="entry name" value="CoV_S1_C"/>
</dbReference>
<evidence type="ECO:0000256" key="14">
    <source>
        <dbReference type="SAM" id="Coils"/>
    </source>
</evidence>
<dbReference type="GO" id="GO:0075509">
    <property type="term" value="P:endocytosis involved in viral entry into host cell"/>
    <property type="evidence" value="ECO:0007669"/>
    <property type="project" value="InterPro"/>
</dbReference>
<feature type="transmembrane region" description="Helical" evidence="15">
    <location>
        <begin position="1313"/>
        <end position="1346"/>
    </location>
</feature>
<dbReference type="Pfam" id="PF01601">
    <property type="entry name" value="CoV_S2"/>
    <property type="match status" value="1"/>
</dbReference>
<keyword evidence="10 14" id="KW-0175">Coiled coil</keyword>
<feature type="domain" description="Coronavirus spike (S) glycoprotein S2 subunit heptad repeat 1 (HR1) region profile" evidence="16">
    <location>
        <begin position="967"/>
        <end position="1086"/>
    </location>
</feature>
<dbReference type="GO" id="GO:0039654">
    <property type="term" value="P:fusion of virus membrane with host endosome membrane"/>
    <property type="evidence" value="ECO:0007669"/>
    <property type="project" value="InterPro"/>
</dbReference>
<evidence type="ECO:0000256" key="8">
    <source>
        <dbReference type="ARBA" id="ARBA00022989"/>
    </source>
</evidence>
<keyword evidence="4" id="KW-1161">Viral attachment to host cell</keyword>
<dbReference type="PROSITE" id="PS51923">
    <property type="entry name" value="COV_S2_HR1"/>
    <property type="match status" value="1"/>
</dbReference>
<evidence type="ECO:0000256" key="11">
    <source>
        <dbReference type="ARBA" id="ARBA00023136"/>
    </source>
</evidence>
<proteinExistence type="predicted"/>
<dbReference type="InterPro" id="IPR043614">
    <property type="entry name" value="Spike_S2_CoV_C"/>
</dbReference>
<dbReference type="GO" id="GO:0019064">
    <property type="term" value="P:fusion of virus membrane with host plasma membrane"/>
    <property type="evidence" value="ECO:0007669"/>
    <property type="project" value="InterPro"/>
</dbReference>
<gene>
    <name evidence="18" type="primary">S</name>
</gene>
<keyword evidence="5" id="KW-0946">Virion</keyword>
<dbReference type="GO" id="GO:0046813">
    <property type="term" value="P:receptor-mediated virion attachment to host cell"/>
    <property type="evidence" value="ECO:0007669"/>
    <property type="project" value="InterPro"/>
</dbReference>
<keyword evidence="8 15" id="KW-1133">Transmembrane helix</keyword>
<reference evidence="18" key="1">
    <citation type="journal article" date="2021" name="Cell">
        <title>Identification of novel bat coronaviruses sheds light on the evolutionary origins of SARS-CoV-2 and related viruses.</title>
        <authorList>
            <person name="Zhou H."/>
            <person name="Ji J."/>
            <person name="Chen X."/>
            <person name="Bi Y."/>
            <person name="Li J."/>
            <person name="Wang Q."/>
            <person name="Hu T."/>
            <person name="Song H."/>
            <person name="Zhao R."/>
            <person name="Chen Y."/>
            <person name="Cui M."/>
            <person name="Zhang Y."/>
            <person name="Hughes A.C."/>
            <person name="Holmes E.C."/>
            <person name="Shi W."/>
        </authorList>
    </citation>
    <scope>NUCLEOTIDE SEQUENCE</scope>
    <source>
        <strain evidence="18">Bat/Yunnan/CpYN11/2019</strain>
    </source>
</reference>
<dbReference type="InterPro" id="IPR044874">
    <property type="entry name" value="Spike_S2_CoV_HR2"/>
</dbReference>
<dbReference type="PROSITE" id="PS51924">
    <property type="entry name" value="COV_S2_HR2"/>
    <property type="match status" value="1"/>
</dbReference>
<dbReference type="GO" id="GO:0019031">
    <property type="term" value="C:viral envelope"/>
    <property type="evidence" value="ECO:0007669"/>
    <property type="project" value="UniProtKB-KW"/>
</dbReference>
<keyword evidence="6" id="KW-1043">Host membrane</keyword>
<evidence type="ECO:0000256" key="6">
    <source>
        <dbReference type="ARBA" id="ARBA00022870"/>
    </source>
</evidence>
<evidence type="ECO:0000256" key="4">
    <source>
        <dbReference type="ARBA" id="ARBA00022804"/>
    </source>
</evidence>
<evidence type="ECO:0000256" key="15">
    <source>
        <dbReference type="SAM" id="Phobius"/>
    </source>
</evidence>
<keyword evidence="13" id="KW-1160">Virus entry into host cell</keyword>
<dbReference type="Pfam" id="PF01600">
    <property type="entry name" value="CoV_S1"/>
    <property type="match status" value="1"/>
</dbReference>
<feature type="coiled-coil region" evidence="14">
    <location>
        <begin position="1261"/>
        <end position="1295"/>
    </location>
</feature>
<dbReference type="InterPro" id="IPR044873">
    <property type="entry name" value="Spike_S2_CoV_HR1"/>
</dbReference>
<accession>A0A8F1CXM8</accession>